<dbReference type="InterPro" id="IPR028098">
    <property type="entry name" value="Glyco_trans_4-like_N"/>
</dbReference>
<dbReference type="Gene3D" id="3.40.50.2000">
    <property type="entry name" value="Glycogen Phosphorylase B"/>
    <property type="match status" value="2"/>
</dbReference>
<proteinExistence type="predicted"/>
<dbReference type="EC" id="2.4.-.-" evidence="3"/>
<dbReference type="AlphaFoldDB" id="B7B962"/>
<evidence type="ECO:0000259" key="2">
    <source>
        <dbReference type="Pfam" id="PF13439"/>
    </source>
</evidence>
<feature type="domain" description="Glycosyl transferase family 1" evidence="1">
    <location>
        <begin position="174"/>
        <end position="329"/>
    </location>
</feature>
<dbReference type="Proteomes" id="UP000005510">
    <property type="component" value="Unassembled WGS sequence"/>
</dbReference>
<dbReference type="GO" id="GO:0016757">
    <property type="term" value="F:glycosyltransferase activity"/>
    <property type="evidence" value="ECO:0007669"/>
    <property type="project" value="UniProtKB-KW"/>
</dbReference>
<protein>
    <submittedName>
        <fullName evidence="3">Glycosyltransferase, group 1 family protein</fullName>
        <ecNumber evidence="3">2.4.-.-</ecNumber>
    </submittedName>
</protein>
<name>B7B962_9BACT</name>
<dbReference type="RefSeq" id="WP_008148331.1">
    <property type="nucleotide sequence ID" value="NZ_CP102285.1"/>
</dbReference>
<keyword evidence="3" id="KW-0808">Transferase</keyword>
<dbReference type="Pfam" id="PF13439">
    <property type="entry name" value="Glyco_transf_4"/>
    <property type="match status" value="1"/>
</dbReference>
<dbReference type="Pfam" id="PF00534">
    <property type="entry name" value="Glycos_transf_1"/>
    <property type="match status" value="1"/>
</dbReference>
<sequence length="354" mass="39800">MKVLHVITNLETGGAEKLLVDFLPLLKQDCQVELALFQGQKTEFYKRLKDKGITIHSFSENRNVYHLKNVFCLAKLARKFDIVHTHNTACQIYGAIASLFSKAKWCTTEHTTTSRHRVWWFAPVEKWMYSRYTHVICISEATQQSMQEVVGKSAPETTVICNGINIKKYHDAFPASDLKKDGKIITMVGRWSYQKDQATIIRAIAKLPKVYKLWLVGYGETEEVLKALARKLCVNDRVLFLGLRNDVPNILKASDVVVQSSHIEGFGLAAVEGMAAGKPIIASDVEGLAQVVKDAGLLFPHEDADTLALEIEGVCMNEVLYSELVEKGYVRAAQYDISTMVEGYTNIYKTIFSK</sequence>
<dbReference type="EMBL" id="ABYH01000156">
    <property type="protein sequence ID" value="EEC97030.1"/>
    <property type="molecule type" value="Genomic_DNA"/>
</dbReference>
<dbReference type="STRING" id="537006.PRABACTJOHN_01565"/>
<evidence type="ECO:0000313" key="3">
    <source>
        <dbReference type="EMBL" id="EEC97030.1"/>
    </source>
</evidence>
<dbReference type="SUPFAM" id="SSF53756">
    <property type="entry name" value="UDP-Glycosyltransferase/glycogen phosphorylase"/>
    <property type="match status" value="1"/>
</dbReference>
<dbReference type="CAZy" id="GT4">
    <property type="family name" value="Glycosyltransferase Family 4"/>
</dbReference>
<dbReference type="GeneID" id="93407684"/>
<organism evidence="3 4">
    <name type="scientific">Parabacteroides johnsonii DSM 18315</name>
    <dbReference type="NCBI Taxonomy" id="537006"/>
    <lineage>
        <taxon>Bacteria</taxon>
        <taxon>Pseudomonadati</taxon>
        <taxon>Bacteroidota</taxon>
        <taxon>Bacteroidia</taxon>
        <taxon>Bacteroidales</taxon>
        <taxon>Tannerellaceae</taxon>
        <taxon>Parabacteroides</taxon>
    </lineage>
</organism>
<comment type="caution">
    <text evidence="3">The sequence shown here is derived from an EMBL/GenBank/DDBJ whole genome shotgun (WGS) entry which is preliminary data.</text>
</comment>
<evidence type="ECO:0000259" key="1">
    <source>
        <dbReference type="Pfam" id="PF00534"/>
    </source>
</evidence>
<dbReference type="HOGENOM" id="CLU_009583_0_1_10"/>
<dbReference type="PANTHER" id="PTHR12526:SF630">
    <property type="entry name" value="GLYCOSYLTRANSFERASE"/>
    <property type="match status" value="1"/>
</dbReference>
<reference evidence="3 4" key="1">
    <citation type="submission" date="2008-10" db="EMBL/GenBank/DDBJ databases">
        <title>Draft genome sequence of Parabacteroides johnsonii (DSM 18315).</title>
        <authorList>
            <person name="Sudarsanam P."/>
            <person name="Ley R."/>
            <person name="Guruge J."/>
            <person name="Turnbaugh P.J."/>
            <person name="Mahowald M."/>
            <person name="Liep D."/>
            <person name="Gordon J."/>
        </authorList>
    </citation>
    <scope>NUCLEOTIDE SEQUENCE [LARGE SCALE GENOMIC DNA]</scope>
    <source>
        <strain evidence="3 4">DSM 18315</strain>
    </source>
</reference>
<dbReference type="InterPro" id="IPR001296">
    <property type="entry name" value="Glyco_trans_1"/>
</dbReference>
<evidence type="ECO:0000313" key="4">
    <source>
        <dbReference type="Proteomes" id="UP000005510"/>
    </source>
</evidence>
<reference evidence="3 4" key="2">
    <citation type="submission" date="2008-10" db="EMBL/GenBank/DDBJ databases">
        <authorList>
            <person name="Fulton L."/>
            <person name="Clifton S."/>
            <person name="Fulton B."/>
            <person name="Xu J."/>
            <person name="Minx P."/>
            <person name="Pepin K.H."/>
            <person name="Johnson M."/>
            <person name="Bhonagiri V."/>
            <person name="Nash W.E."/>
            <person name="Mardis E.R."/>
            <person name="Wilson R.K."/>
        </authorList>
    </citation>
    <scope>NUCLEOTIDE SEQUENCE [LARGE SCALE GENOMIC DNA]</scope>
    <source>
        <strain evidence="3 4">DSM 18315</strain>
    </source>
</reference>
<dbReference type="PANTHER" id="PTHR12526">
    <property type="entry name" value="GLYCOSYLTRANSFERASE"/>
    <property type="match status" value="1"/>
</dbReference>
<keyword evidence="3" id="KW-0328">Glycosyltransferase</keyword>
<feature type="domain" description="Glycosyltransferase subfamily 4-like N-terminal" evidence="2">
    <location>
        <begin position="13"/>
        <end position="167"/>
    </location>
</feature>
<gene>
    <name evidence="3" type="ORF">PRABACTJOHN_01565</name>
</gene>
<accession>B7B962</accession>